<comment type="caution">
    <text evidence="1">The sequence shown here is derived from an EMBL/GenBank/DDBJ whole genome shotgun (WGS) entry which is preliminary data.</text>
</comment>
<name>A0A1L9NY80_9RHOB</name>
<dbReference type="EMBL" id="MLCB01000113">
    <property type="protein sequence ID" value="OJI94240.1"/>
    <property type="molecule type" value="Genomic_DNA"/>
</dbReference>
<protein>
    <submittedName>
        <fullName evidence="1">Uncharacterized protein</fullName>
    </submittedName>
</protein>
<sequence length="72" mass="8040">MRAVRSSEVVEALPFVEFSLQIDVTFVAEKLIELLLIGTVGSFDFAIELRSAPFDVGVPDSEVFDMPMEFEL</sequence>
<dbReference type="Proteomes" id="UP000184514">
    <property type="component" value="Unassembled WGS sequence"/>
</dbReference>
<evidence type="ECO:0000313" key="1">
    <source>
        <dbReference type="EMBL" id="OJI94240.1"/>
    </source>
</evidence>
<accession>A0A1L9NY80</accession>
<keyword evidence="2" id="KW-1185">Reference proteome</keyword>
<evidence type="ECO:0000313" key="2">
    <source>
        <dbReference type="Proteomes" id="UP000184514"/>
    </source>
</evidence>
<proteinExistence type="predicted"/>
<gene>
    <name evidence="1" type="ORF">PFRI_15330</name>
</gene>
<reference evidence="1 2" key="1">
    <citation type="submission" date="2016-10" db="EMBL/GenBank/DDBJ databases">
        <title>Genome sequence of Planktotalea frisia SH6-1.</title>
        <authorList>
            <person name="Poehlein A."/>
            <person name="Bakenhus I."/>
            <person name="Voget S."/>
            <person name="Brinkhoff T."/>
            <person name="Simon M."/>
        </authorList>
    </citation>
    <scope>NUCLEOTIDE SEQUENCE [LARGE SCALE GENOMIC DNA]</scope>
    <source>
        <strain evidence="1 2">SH6-1</strain>
    </source>
</reference>
<dbReference type="AlphaFoldDB" id="A0A1L9NY80"/>
<organism evidence="1 2">
    <name type="scientific">Planktotalea frisia</name>
    <dbReference type="NCBI Taxonomy" id="696762"/>
    <lineage>
        <taxon>Bacteria</taxon>
        <taxon>Pseudomonadati</taxon>
        <taxon>Pseudomonadota</taxon>
        <taxon>Alphaproteobacteria</taxon>
        <taxon>Rhodobacterales</taxon>
        <taxon>Paracoccaceae</taxon>
        <taxon>Planktotalea</taxon>
    </lineage>
</organism>